<feature type="chain" id="PRO_5032535128" description="PepSY domain-containing protein" evidence="2">
    <location>
        <begin position="25"/>
        <end position="103"/>
    </location>
</feature>
<dbReference type="AlphaFoldDB" id="A0A840CB70"/>
<evidence type="ECO:0000256" key="1">
    <source>
        <dbReference type="SAM" id="MobiDB-lite"/>
    </source>
</evidence>
<name>A0A840CB70_9RHOB</name>
<dbReference type="EMBL" id="JACIEQ010000002">
    <property type="protein sequence ID" value="MBB4022113.1"/>
    <property type="molecule type" value="Genomic_DNA"/>
</dbReference>
<gene>
    <name evidence="4" type="ORF">GGR17_001922</name>
</gene>
<feature type="signal peptide" evidence="2">
    <location>
        <begin position="1"/>
        <end position="24"/>
    </location>
</feature>
<keyword evidence="2" id="KW-0732">Signal</keyword>
<sequence length="103" mass="11587">MRFPTFRTITLTAAATLVAGAALASGAERSRGETAGQARSGYTEQMRHENTERVRTRLKADGYELRRLEQEDGRFEAHALKNGKRFELYLDKGLNILRSKADD</sequence>
<dbReference type="Proteomes" id="UP000585681">
    <property type="component" value="Unassembled WGS sequence"/>
</dbReference>
<evidence type="ECO:0000259" key="3">
    <source>
        <dbReference type="Pfam" id="PF13670"/>
    </source>
</evidence>
<reference evidence="4" key="1">
    <citation type="submission" date="2020-08" db="EMBL/GenBank/DDBJ databases">
        <title>Genomic Encyclopedia of Type Strains, Phase IV (KMG-IV): sequencing the most valuable type-strain genomes for metagenomic binning, comparative biology and taxonomic classification.</title>
        <authorList>
            <person name="Goeker M."/>
        </authorList>
    </citation>
    <scope>NUCLEOTIDE SEQUENCE [LARGE SCALE GENOMIC DNA]</scope>
    <source>
        <strain evidence="4">DSM 105040</strain>
    </source>
</reference>
<feature type="domain" description="PepSY" evidence="3">
    <location>
        <begin position="9"/>
        <end position="92"/>
    </location>
</feature>
<dbReference type="RefSeq" id="WP_054538794.1">
    <property type="nucleotide sequence ID" value="NZ_JACIEQ010000002.1"/>
</dbReference>
<evidence type="ECO:0000313" key="4">
    <source>
        <dbReference type="EMBL" id="MBB4022113.1"/>
    </source>
</evidence>
<evidence type="ECO:0000256" key="2">
    <source>
        <dbReference type="SAM" id="SignalP"/>
    </source>
</evidence>
<feature type="region of interest" description="Disordered" evidence="1">
    <location>
        <begin position="25"/>
        <end position="53"/>
    </location>
</feature>
<dbReference type="Pfam" id="PF13670">
    <property type="entry name" value="PepSY_2"/>
    <property type="match status" value="1"/>
</dbReference>
<accession>A0A840CB70</accession>
<protein>
    <recommendedName>
        <fullName evidence="3">PepSY domain-containing protein</fullName>
    </recommendedName>
</protein>
<evidence type="ECO:0000313" key="5">
    <source>
        <dbReference type="Proteomes" id="UP000585681"/>
    </source>
</evidence>
<dbReference type="InterPro" id="IPR025711">
    <property type="entry name" value="PepSY"/>
</dbReference>
<proteinExistence type="predicted"/>
<organism evidence="4 5">
    <name type="scientific">Actibacterium naphthalenivorans</name>
    <dbReference type="NCBI Taxonomy" id="1614693"/>
    <lineage>
        <taxon>Bacteria</taxon>
        <taxon>Pseudomonadati</taxon>
        <taxon>Pseudomonadota</taxon>
        <taxon>Alphaproteobacteria</taxon>
        <taxon>Rhodobacterales</taxon>
        <taxon>Roseobacteraceae</taxon>
        <taxon>Actibacterium</taxon>
    </lineage>
</organism>
<comment type="caution">
    <text evidence="4">The sequence shown here is derived from an EMBL/GenBank/DDBJ whole genome shotgun (WGS) entry which is preliminary data.</text>
</comment>
<keyword evidence="5" id="KW-1185">Reference proteome</keyword>